<sequence>MIRVGIKKEAIEVLAGLIKRCTSVLPAHRPRPLEACIALRNTINLYKLHQRHNIERRKYGTWLDVPSKDNFDYDRPYVYLSYEKSQYEPTVRRAVELLREHGVQVWTERERLDGKEESAKTREKGRGLRESTCILACWSDEWMESNDCRGEWNVFAQRINADNKVRVVERNDIFILVAQRWNQILDDEMALLTWGNTIQRKTIHANYNEDGFEEGIRELAGSIKLRFTLPNHEDEPDYVERKIGLVLEPTTDNFDFFMPYLFISYKSEDAKIVEKVASFLRKQGVQVWRDAERIKEGEIWPTQILRGVKHATCFLAFWSDDWMKSNNCIAEWCNFAVRVETSTDPCEKKDCFVLRASRWNGEVKKIIKQKAWYRKVKHWRLDGDDLESSMCEKTLTELAARVKERFLGTWC</sequence>
<name>A0A7S3DHU8_9EUKA</name>
<proteinExistence type="predicted"/>
<evidence type="ECO:0000313" key="2">
    <source>
        <dbReference type="EMBL" id="CAE0258300.1"/>
    </source>
</evidence>
<gene>
    <name evidence="2" type="ORF">PBIL07802_LOCUS20563</name>
</gene>
<dbReference type="PANTHER" id="PTHR47508:SF1">
    <property type="entry name" value="NON-SPECIFIC SERINE_THREONINE PROTEIN KINASE"/>
    <property type="match status" value="1"/>
</dbReference>
<dbReference type="Pfam" id="PF13676">
    <property type="entry name" value="TIR_2"/>
    <property type="match status" value="2"/>
</dbReference>
<feature type="domain" description="TIR" evidence="1">
    <location>
        <begin position="78"/>
        <end position="164"/>
    </location>
</feature>
<reference evidence="2" key="1">
    <citation type="submission" date="2021-01" db="EMBL/GenBank/DDBJ databases">
        <authorList>
            <person name="Corre E."/>
            <person name="Pelletier E."/>
            <person name="Niang G."/>
            <person name="Scheremetjew M."/>
            <person name="Finn R."/>
            <person name="Kale V."/>
            <person name="Holt S."/>
            <person name="Cochrane G."/>
            <person name="Meng A."/>
            <person name="Brown T."/>
            <person name="Cohen L."/>
        </authorList>
    </citation>
    <scope>NUCLEOTIDE SEQUENCE</scope>
    <source>
        <strain evidence="2">NIES-2562</strain>
    </source>
</reference>
<protein>
    <recommendedName>
        <fullName evidence="1">TIR domain-containing protein</fullName>
    </recommendedName>
</protein>
<evidence type="ECO:0000259" key="1">
    <source>
        <dbReference type="Pfam" id="PF13676"/>
    </source>
</evidence>
<dbReference type="PANTHER" id="PTHR47508">
    <property type="entry name" value="SAM DOMAIN-CONTAINING PROTEIN-RELATED"/>
    <property type="match status" value="1"/>
</dbReference>
<organism evidence="2">
    <name type="scientific">Palpitomonas bilix</name>
    <dbReference type="NCBI Taxonomy" id="652834"/>
    <lineage>
        <taxon>Eukaryota</taxon>
        <taxon>Eukaryota incertae sedis</taxon>
    </lineage>
</organism>
<dbReference type="EMBL" id="HBIB01031801">
    <property type="protein sequence ID" value="CAE0258300.1"/>
    <property type="molecule type" value="Transcribed_RNA"/>
</dbReference>
<dbReference type="InterPro" id="IPR000157">
    <property type="entry name" value="TIR_dom"/>
</dbReference>
<dbReference type="GO" id="GO:0007165">
    <property type="term" value="P:signal transduction"/>
    <property type="evidence" value="ECO:0007669"/>
    <property type="project" value="InterPro"/>
</dbReference>
<accession>A0A7S3DHU8</accession>
<dbReference type="Gene3D" id="3.40.50.10140">
    <property type="entry name" value="Toll/interleukin-1 receptor homology (TIR) domain"/>
    <property type="match status" value="2"/>
</dbReference>
<dbReference type="AlphaFoldDB" id="A0A7S3DHU8"/>
<dbReference type="InterPro" id="IPR035897">
    <property type="entry name" value="Toll_tir_struct_dom_sf"/>
</dbReference>
<feature type="domain" description="TIR" evidence="1">
    <location>
        <begin position="262"/>
        <end position="334"/>
    </location>
</feature>
<dbReference type="SUPFAM" id="SSF52200">
    <property type="entry name" value="Toll/Interleukin receptor TIR domain"/>
    <property type="match status" value="2"/>
</dbReference>